<comment type="similarity">
    <text evidence="2">Belongs to the CorA metal ion transporter (MIT) (TC 1.A.35) family.</text>
</comment>
<dbReference type="SUPFAM" id="SSF143865">
    <property type="entry name" value="CorA soluble domain-like"/>
    <property type="match status" value="1"/>
</dbReference>
<dbReference type="InterPro" id="IPR002523">
    <property type="entry name" value="MgTranspt_CorA/ZnTranspt_ZntB"/>
</dbReference>
<evidence type="ECO:0000256" key="6">
    <source>
        <dbReference type="ARBA" id="ARBA00022989"/>
    </source>
</evidence>
<dbReference type="GO" id="GO:0005886">
    <property type="term" value="C:plasma membrane"/>
    <property type="evidence" value="ECO:0007669"/>
    <property type="project" value="UniProtKB-SubCell"/>
</dbReference>
<keyword evidence="4" id="KW-1003">Cell membrane</keyword>
<dbReference type="PANTHER" id="PTHR46494">
    <property type="entry name" value="CORA FAMILY METAL ION TRANSPORTER (EUROFUNG)"/>
    <property type="match status" value="1"/>
</dbReference>
<dbReference type="EMBL" id="QTJR01000001">
    <property type="protein sequence ID" value="RDY69248.1"/>
    <property type="molecule type" value="Genomic_DNA"/>
</dbReference>
<dbReference type="InterPro" id="IPR045861">
    <property type="entry name" value="CorA_cytoplasmic_dom"/>
</dbReference>
<keyword evidence="6 8" id="KW-1133">Transmembrane helix</keyword>
<dbReference type="SUPFAM" id="SSF144083">
    <property type="entry name" value="Magnesium transport protein CorA, transmembrane region"/>
    <property type="match status" value="1"/>
</dbReference>
<dbReference type="Pfam" id="PF01544">
    <property type="entry name" value="CorA"/>
    <property type="match status" value="1"/>
</dbReference>
<protein>
    <recommendedName>
        <fullName evidence="11">Magnesium transporter</fullName>
    </recommendedName>
</protein>
<dbReference type="Proteomes" id="UP000256829">
    <property type="component" value="Unassembled WGS sequence"/>
</dbReference>
<dbReference type="GO" id="GO:0050897">
    <property type="term" value="F:cobalt ion binding"/>
    <property type="evidence" value="ECO:0007669"/>
    <property type="project" value="TreeGrafter"/>
</dbReference>
<evidence type="ECO:0000256" key="7">
    <source>
        <dbReference type="ARBA" id="ARBA00023136"/>
    </source>
</evidence>
<feature type="transmembrane region" description="Helical" evidence="8">
    <location>
        <begin position="265"/>
        <end position="288"/>
    </location>
</feature>
<proteinExistence type="inferred from homology"/>
<dbReference type="AlphaFoldDB" id="A0A3D8VK98"/>
<accession>A0A3D8VK98</accession>
<comment type="subcellular location">
    <subcellularLocation>
        <location evidence="1">Cell membrane</location>
        <topology evidence="1">Multi-pass membrane protein</topology>
    </subcellularLocation>
</comment>
<keyword evidence="10" id="KW-1185">Reference proteome</keyword>
<comment type="caution">
    <text evidence="9">The sequence shown here is derived from an EMBL/GenBank/DDBJ whole genome shotgun (WGS) entry which is preliminary data.</text>
</comment>
<evidence type="ECO:0008006" key="11">
    <source>
        <dbReference type="Google" id="ProtNLM"/>
    </source>
</evidence>
<evidence type="ECO:0000256" key="4">
    <source>
        <dbReference type="ARBA" id="ARBA00022475"/>
    </source>
</evidence>
<name>A0A3D8VK98_9GAMM</name>
<dbReference type="Gene3D" id="1.20.58.340">
    <property type="entry name" value="Magnesium transport protein CorA, transmembrane region"/>
    <property type="match status" value="2"/>
</dbReference>
<dbReference type="Gene3D" id="3.30.460.20">
    <property type="entry name" value="CorA soluble domain-like"/>
    <property type="match status" value="1"/>
</dbReference>
<reference evidence="9 10" key="1">
    <citation type="submission" date="2018-08" db="EMBL/GenBank/DDBJ databases">
        <title>Lysobacter soli KCTC 22011, whole genome shotgun sequence.</title>
        <authorList>
            <person name="Zhang X."/>
            <person name="Feng G."/>
            <person name="Zhu H."/>
        </authorList>
    </citation>
    <scope>NUCLEOTIDE SEQUENCE [LARGE SCALE GENOMIC DNA]</scope>
    <source>
        <strain evidence="9 10">KCTC 22011</strain>
    </source>
</reference>
<evidence type="ECO:0000313" key="10">
    <source>
        <dbReference type="Proteomes" id="UP000256829"/>
    </source>
</evidence>
<keyword evidence="5 8" id="KW-0812">Transmembrane</keyword>
<evidence type="ECO:0000256" key="2">
    <source>
        <dbReference type="ARBA" id="ARBA00009765"/>
    </source>
</evidence>
<dbReference type="GO" id="GO:0015087">
    <property type="term" value="F:cobalt ion transmembrane transporter activity"/>
    <property type="evidence" value="ECO:0007669"/>
    <property type="project" value="TreeGrafter"/>
</dbReference>
<dbReference type="GO" id="GO:0000287">
    <property type="term" value="F:magnesium ion binding"/>
    <property type="evidence" value="ECO:0007669"/>
    <property type="project" value="TreeGrafter"/>
</dbReference>
<gene>
    <name evidence="9" type="ORF">DX912_00265</name>
</gene>
<dbReference type="PANTHER" id="PTHR46494:SF1">
    <property type="entry name" value="CORA FAMILY METAL ION TRANSPORTER (EUROFUNG)"/>
    <property type="match status" value="1"/>
</dbReference>
<evidence type="ECO:0000256" key="5">
    <source>
        <dbReference type="ARBA" id="ARBA00022692"/>
    </source>
</evidence>
<sequence>MQEPAGTLDIRRFESSGSVHTIELGEASLDDLTEDQLLWIDLEGGSEPTITDVLGRLGIDDEVAAWFLDRSAMPELRVRNGWFFVRVVAVRNDGELAYNGTVLAILAGRNFVITSHKDPVDFLTKLRERESHDSGLGMLGADSFTASLLDWHVNSYFDAVADFESADERLETDILDDRHGECLHSLRGLRKAASRLRRMLSAHRGVFAAIARPDFRPGTDGEVNRHFQTVDMHFQRAMEAVENAREVVIGSFELFSNQTALRTNAIMRVLTILAALMGGLAVIAGVLGMNFEAPFFKTGLTGFVIAVSLMTGLALAGLALAWWRKWL</sequence>
<evidence type="ECO:0000313" key="9">
    <source>
        <dbReference type="EMBL" id="RDY69248.1"/>
    </source>
</evidence>
<feature type="transmembrane region" description="Helical" evidence="8">
    <location>
        <begin position="300"/>
        <end position="323"/>
    </location>
</feature>
<dbReference type="GO" id="GO:0015095">
    <property type="term" value="F:magnesium ion transmembrane transporter activity"/>
    <property type="evidence" value="ECO:0007669"/>
    <property type="project" value="TreeGrafter"/>
</dbReference>
<dbReference type="RefSeq" id="WP_115840470.1">
    <property type="nucleotide sequence ID" value="NZ_CP183976.1"/>
</dbReference>
<keyword evidence="3" id="KW-0813">Transport</keyword>
<dbReference type="InterPro" id="IPR045863">
    <property type="entry name" value="CorA_TM1_TM2"/>
</dbReference>
<organism evidence="9 10">
    <name type="scientific">Lysobacter soli</name>
    <dbReference type="NCBI Taxonomy" id="453783"/>
    <lineage>
        <taxon>Bacteria</taxon>
        <taxon>Pseudomonadati</taxon>
        <taxon>Pseudomonadota</taxon>
        <taxon>Gammaproteobacteria</taxon>
        <taxon>Lysobacterales</taxon>
        <taxon>Lysobacteraceae</taxon>
        <taxon>Lysobacter</taxon>
    </lineage>
</organism>
<evidence type="ECO:0000256" key="3">
    <source>
        <dbReference type="ARBA" id="ARBA00022448"/>
    </source>
</evidence>
<evidence type="ECO:0000256" key="1">
    <source>
        <dbReference type="ARBA" id="ARBA00004651"/>
    </source>
</evidence>
<keyword evidence="7 8" id="KW-0472">Membrane</keyword>
<evidence type="ECO:0000256" key="8">
    <source>
        <dbReference type="SAM" id="Phobius"/>
    </source>
</evidence>